<dbReference type="PANTHER" id="PTHR45527">
    <property type="entry name" value="NONRIBOSOMAL PEPTIDE SYNTHETASE"/>
    <property type="match status" value="1"/>
</dbReference>
<dbReference type="GO" id="GO:0031177">
    <property type="term" value="F:phosphopantetheine binding"/>
    <property type="evidence" value="ECO:0007669"/>
    <property type="project" value="TreeGrafter"/>
</dbReference>
<dbReference type="Proteomes" id="UP000663832">
    <property type="component" value="Unassembled WGS sequence"/>
</dbReference>
<dbReference type="PANTHER" id="PTHR45527:SF1">
    <property type="entry name" value="FATTY ACID SYNTHASE"/>
    <property type="match status" value="1"/>
</dbReference>
<reference evidence="2" key="1">
    <citation type="submission" date="2021-02" db="EMBL/GenBank/DDBJ databases">
        <authorList>
            <person name="Nowell W R."/>
        </authorList>
    </citation>
    <scope>NUCLEOTIDE SEQUENCE</scope>
</reference>
<dbReference type="EMBL" id="CAJNOI010001279">
    <property type="protein sequence ID" value="CAF1400393.1"/>
    <property type="molecule type" value="Genomic_DNA"/>
</dbReference>
<dbReference type="EMBL" id="CAJNOM010000786">
    <property type="protein sequence ID" value="CAF1562149.1"/>
    <property type="molecule type" value="Genomic_DNA"/>
</dbReference>
<gene>
    <name evidence="2" type="ORF">BJG266_LOCUS37618</name>
    <name evidence="3" type="ORF">QVE165_LOCUS47996</name>
</gene>
<dbReference type="Gene3D" id="3.30.300.30">
    <property type="match status" value="1"/>
</dbReference>
<dbReference type="Gene3D" id="1.10.1200.10">
    <property type="entry name" value="ACP-like"/>
    <property type="match status" value="1"/>
</dbReference>
<dbReference type="GO" id="GO:0043041">
    <property type="term" value="P:amino acid activation for nonribosomal peptide biosynthetic process"/>
    <property type="evidence" value="ECO:0007669"/>
    <property type="project" value="TreeGrafter"/>
</dbReference>
<evidence type="ECO:0000313" key="4">
    <source>
        <dbReference type="Proteomes" id="UP000663832"/>
    </source>
</evidence>
<evidence type="ECO:0000313" key="2">
    <source>
        <dbReference type="EMBL" id="CAF1400393.1"/>
    </source>
</evidence>
<evidence type="ECO:0000313" key="5">
    <source>
        <dbReference type="Proteomes" id="UP000663877"/>
    </source>
</evidence>
<dbReference type="AlphaFoldDB" id="A0A815L721"/>
<comment type="caution">
    <text evidence="2">The sequence shown here is derived from an EMBL/GenBank/DDBJ whole genome shotgun (WGS) entry which is preliminary data.</text>
</comment>
<dbReference type="PROSITE" id="PS50075">
    <property type="entry name" value="CARRIER"/>
    <property type="match status" value="1"/>
</dbReference>
<organism evidence="2 5">
    <name type="scientific">Adineta steineri</name>
    <dbReference type="NCBI Taxonomy" id="433720"/>
    <lineage>
        <taxon>Eukaryota</taxon>
        <taxon>Metazoa</taxon>
        <taxon>Spiralia</taxon>
        <taxon>Gnathifera</taxon>
        <taxon>Rotifera</taxon>
        <taxon>Eurotatoria</taxon>
        <taxon>Bdelloidea</taxon>
        <taxon>Adinetida</taxon>
        <taxon>Adinetidae</taxon>
        <taxon>Adineta</taxon>
    </lineage>
</organism>
<dbReference type="InterPro" id="IPR036736">
    <property type="entry name" value="ACP-like_sf"/>
</dbReference>
<proteinExistence type="predicted"/>
<name>A0A815L721_9BILA</name>
<feature type="domain" description="Carrier" evidence="1">
    <location>
        <begin position="66"/>
        <end position="143"/>
    </location>
</feature>
<protein>
    <recommendedName>
        <fullName evidence="1">Carrier domain-containing protein</fullName>
    </recommendedName>
</protein>
<evidence type="ECO:0000259" key="1">
    <source>
        <dbReference type="PROSITE" id="PS50075"/>
    </source>
</evidence>
<dbReference type="GO" id="GO:0005737">
    <property type="term" value="C:cytoplasm"/>
    <property type="evidence" value="ECO:0007669"/>
    <property type="project" value="TreeGrafter"/>
</dbReference>
<evidence type="ECO:0000313" key="3">
    <source>
        <dbReference type="EMBL" id="CAF1562149.1"/>
    </source>
</evidence>
<dbReference type="GO" id="GO:0044550">
    <property type="term" value="P:secondary metabolite biosynthetic process"/>
    <property type="evidence" value="ECO:0007669"/>
    <property type="project" value="TreeGrafter"/>
</dbReference>
<keyword evidence="4" id="KW-1185">Reference proteome</keyword>
<accession>A0A815L721</accession>
<dbReference type="InterPro" id="IPR009081">
    <property type="entry name" value="PP-bd_ACP"/>
</dbReference>
<dbReference type="Pfam" id="PF00550">
    <property type="entry name" value="PP-binding"/>
    <property type="match status" value="1"/>
</dbReference>
<sequence>MVSNNSRLDIESARDYCKEWLRRYMIPSHFIVLDESSLNENGKIDRKQLPSAPSNVPSGFVNADEGLMSGLEDQVHRFWCSKFELDSIPRDADCFALGGSSLTMMLIFNYYQANLVPEKQLDDLEFFTHPTIADHVRLLTSIKTKTPSI</sequence>
<dbReference type="OrthoDB" id="416786at2759"/>
<dbReference type="Proteomes" id="UP000663877">
    <property type="component" value="Unassembled WGS sequence"/>
</dbReference>
<dbReference type="SUPFAM" id="SSF56801">
    <property type="entry name" value="Acetyl-CoA synthetase-like"/>
    <property type="match status" value="1"/>
</dbReference>
<dbReference type="InterPro" id="IPR045851">
    <property type="entry name" value="AMP-bd_C_sf"/>
</dbReference>
<dbReference type="SUPFAM" id="SSF47336">
    <property type="entry name" value="ACP-like"/>
    <property type="match status" value="1"/>
</dbReference>